<organism evidence="2">
    <name type="scientific">viral metagenome</name>
    <dbReference type="NCBI Taxonomy" id="1070528"/>
    <lineage>
        <taxon>unclassified sequences</taxon>
        <taxon>metagenomes</taxon>
        <taxon>organismal metagenomes</taxon>
    </lineage>
</organism>
<gene>
    <name evidence="1" type="ORF">MM415A04229_0002</name>
    <name evidence="2" type="ORF">MM415B05140_0011</name>
</gene>
<proteinExistence type="predicted"/>
<sequence length="103" mass="11333">MNKHTPGKWIRESGILVVTDYKTDCEGTIKKLTICRTDNPYMGEQEQGANARLIAESPMLLEALREIVQGKGEFSLDPLMHASNTIESMKAIARAAIEAAEGK</sequence>
<dbReference type="EMBL" id="MT141741">
    <property type="protein sequence ID" value="QJA69844.1"/>
    <property type="molecule type" value="Genomic_DNA"/>
</dbReference>
<accession>A0A6M3LQN8</accession>
<reference evidence="2" key="1">
    <citation type="submission" date="2020-03" db="EMBL/GenBank/DDBJ databases">
        <title>The deep terrestrial virosphere.</title>
        <authorList>
            <person name="Holmfeldt K."/>
            <person name="Nilsson E."/>
            <person name="Simone D."/>
            <person name="Lopez-Fernandez M."/>
            <person name="Wu X."/>
            <person name="de Brujin I."/>
            <person name="Lundin D."/>
            <person name="Andersson A."/>
            <person name="Bertilsson S."/>
            <person name="Dopson M."/>
        </authorList>
    </citation>
    <scope>NUCLEOTIDE SEQUENCE</scope>
    <source>
        <strain evidence="1">MM415A04229</strain>
        <strain evidence="2">MM415B05140</strain>
    </source>
</reference>
<name>A0A6M3LQN8_9ZZZZ</name>
<protein>
    <submittedName>
        <fullName evidence="2">Uncharacterized protein</fullName>
    </submittedName>
</protein>
<evidence type="ECO:0000313" key="2">
    <source>
        <dbReference type="EMBL" id="QJA95852.1"/>
    </source>
</evidence>
<evidence type="ECO:0000313" key="1">
    <source>
        <dbReference type="EMBL" id="QJA69844.1"/>
    </source>
</evidence>
<dbReference type="AlphaFoldDB" id="A0A6M3LQN8"/>
<dbReference type="EMBL" id="MT143349">
    <property type="protein sequence ID" value="QJA95852.1"/>
    <property type="molecule type" value="Genomic_DNA"/>
</dbReference>